<dbReference type="EMBL" id="VSSQ01001380">
    <property type="protein sequence ID" value="MPM07834.1"/>
    <property type="molecule type" value="Genomic_DNA"/>
</dbReference>
<dbReference type="InterPro" id="IPR025668">
    <property type="entry name" value="Tnp_DDE_dom"/>
</dbReference>
<organism evidence="2">
    <name type="scientific">bioreactor metagenome</name>
    <dbReference type="NCBI Taxonomy" id="1076179"/>
    <lineage>
        <taxon>unclassified sequences</taxon>
        <taxon>metagenomes</taxon>
        <taxon>ecological metagenomes</taxon>
    </lineage>
</organism>
<dbReference type="Pfam" id="PF13737">
    <property type="entry name" value="DDE_Tnp_1_5"/>
    <property type="match status" value="1"/>
</dbReference>
<comment type="caution">
    <text evidence="2">The sequence shown here is derived from an EMBL/GenBank/DDBJ whole genome shotgun (WGS) entry which is preliminary data.</text>
</comment>
<reference evidence="2" key="1">
    <citation type="submission" date="2019-08" db="EMBL/GenBank/DDBJ databases">
        <authorList>
            <person name="Kucharzyk K."/>
            <person name="Murdoch R.W."/>
            <person name="Higgins S."/>
            <person name="Loffler F."/>
        </authorList>
    </citation>
    <scope>NUCLEOTIDE SEQUENCE</scope>
</reference>
<dbReference type="InterPro" id="IPR053520">
    <property type="entry name" value="Transposase_Tn903"/>
</dbReference>
<gene>
    <name evidence="2" type="ORF">SDC9_54143</name>
</gene>
<dbReference type="InterPro" id="IPR053172">
    <property type="entry name" value="Tn903_transposase"/>
</dbReference>
<feature type="domain" description="Transposase DDE" evidence="1">
    <location>
        <begin position="26"/>
        <end position="132"/>
    </location>
</feature>
<proteinExistence type="predicted"/>
<sequence length="313" mass="35749">MVRMSKPTAARYRTTNWSSYNSALRKRGSVLIWLDKDMTWLAPREGRPGRPPIFSNAAIQFCLSVKVLFKLPLRQTAGMVASLLHLAGLDWPVPDYSTLCRRQKTLTVQIPYRRADGPLNLLVDSTGIKFLGDGEWQARKHGVQGRRQWRKVHLAMDTATSDIRAVEFTPSRDGDSPVLPELLDQIPKDEKVGTVTADGAYDTRRCHTAIIERDAVPIIPIRRNGRPWKEDCPAARVRNETLRTTRHYGRAFWKRWTGYHTRSRIEAKMRCLKAFGERIAARDPDRQTAEIHIRIALMNRFNALGTAEIVRVA</sequence>
<dbReference type="PANTHER" id="PTHR34631:SF3">
    <property type="entry name" value="ISSOD12 TRANSPOSASE TNPA_ISSOD12"/>
    <property type="match status" value="1"/>
</dbReference>
<evidence type="ECO:0000259" key="1">
    <source>
        <dbReference type="Pfam" id="PF13737"/>
    </source>
</evidence>
<name>A0A644X0Y2_9ZZZZ</name>
<dbReference type="NCBIfam" id="NF033579">
    <property type="entry name" value="transpos_IS5_2"/>
    <property type="match status" value="1"/>
</dbReference>
<dbReference type="AlphaFoldDB" id="A0A644X0Y2"/>
<dbReference type="PANTHER" id="PTHR34631">
    <property type="match status" value="1"/>
</dbReference>
<evidence type="ECO:0000313" key="2">
    <source>
        <dbReference type="EMBL" id="MPM07834.1"/>
    </source>
</evidence>
<accession>A0A644X0Y2</accession>
<protein>
    <submittedName>
        <fullName evidence="2">IS5 family transposase ISPpa4</fullName>
    </submittedName>
</protein>